<protein>
    <submittedName>
        <fullName evidence="3">DUF1917-domain-containing protein</fullName>
    </submittedName>
</protein>
<dbReference type="PANTHER" id="PTHR31977:SF1">
    <property type="entry name" value="UPF0696 PROTEIN C11ORF68"/>
    <property type="match status" value="1"/>
</dbReference>
<dbReference type="EMBL" id="KQ947419">
    <property type="protein sequence ID" value="KUJ14853.1"/>
    <property type="molecule type" value="Genomic_DNA"/>
</dbReference>
<dbReference type="PANTHER" id="PTHR31977">
    <property type="entry name" value="UPF0696 PROTEIN C11ORF68"/>
    <property type="match status" value="1"/>
</dbReference>
<dbReference type="RefSeq" id="XP_018069208.1">
    <property type="nucleotide sequence ID" value="XM_018212060.1"/>
</dbReference>
<evidence type="ECO:0000313" key="4">
    <source>
        <dbReference type="Proteomes" id="UP000070700"/>
    </source>
</evidence>
<evidence type="ECO:0000256" key="1">
    <source>
        <dbReference type="ARBA" id="ARBA00010568"/>
    </source>
</evidence>
<organism evidence="3 4">
    <name type="scientific">Mollisia scopiformis</name>
    <name type="common">Conifer needle endophyte fungus</name>
    <name type="synonym">Phialocephala scopiformis</name>
    <dbReference type="NCBI Taxonomy" id="149040"/>
    <lineage>
        <taxon>Eukaryota</taxon>
        <taxon>Fungi</taxon>
        <taxon>Dikarya</taxon>
        <taxon>Ascomycota</taxon>
        <taxon>Pezizomycotina</taxon>
        <taxon>Leotiomycetes</taxon>
        <taxon>Helotiales</taxon>
        <taxon>Mollisiaceae</taxon>
        <taxon>Mollisia</taxon>
    </lineage>
</organism>
<dbReference type="InterPro" id="IPR023398">
    <property type="entry name" value="TIF_eIF4e-like"/>
</dbReference>
<dbReference type="Proteomes" id="UP000070700">
    <property type="component" value="Unassembled WGS sequence"/>
</dbReference>
<gene>
    <name evidence="3" type="ORF">LY89DRAFT_649419</name>
</gene>
<sequence>MAVKIGAMRSVEENGYLSDESDFYGDEVAKHELEEKASTFDVAEWWKCKIPTLMEIAEKNMKTDIVKESVKLYNPYEGRGEARQLSETVDDFLARLPPATTPFSSTIPWIFIANPYRKAPQRKDHDDYSRTGEGPPDERSEWGAFTVTGNRLLQELTQIRHTLEKKKPGKTKAAITREVNADKDRIVKEILDTAKNLHCTTGKWMLFCDEAEVNAVWSVVARATADNDLGIAAKVAPDDGQNRKPRLMCIYTKDFTDMKDVSRVLHKMKDLGLVNNREKPIYYKCDAYTYLELTSANPYNIKASLYSSKDILQAKTEKQLDSFFYKKKKKDEGDWRPLEWE</sequence>
<dbReference type="AlphaFoldDB" id="A0A194X3T7"/>
<proteinExistence type="inferred from homology"/>
<evidence type="ECO:0000256" key="2">
    <source>
        <dbReference type="SAM" id="MobiDB-lite"/>
    </source>
</evidence>
<evidence type="ECO:0000313" key="3">
    <source>
        <dbReference type="EMBL" id="KUJ14853.1"/>
    </source>
</evidence>
<dbReference type="OrthoDB" id="10067381at2759"/>
<feature type="region of interest" description="Disordered" evidence="2">
    <location>
        <begin position="120"/>
        <end position="142"/>
    </location>
</feature>
<dbReference type="SUPFAM" id="SSF55418">
    <property type="entry name" value="eIF4e-like"/>
    <property type="match status" value="1"/>
</dbReference>
<dbReference type="KEGG" id="psco:LY89DRAFT_649419"/>
<dbReference type="InterPro" id="IPR015034">
    <property type="entry name" value="Bles03"/>
</dbReference>
<feature type="compositionally biased region" description="Basic and acidic residues" evidence="2">
    <location>
        <begin position="121"/>
        <end position="141"/>
    </location>
</feature>
<keyword evidence="4" id="KW-1185">Reference proteome</keyword>
<accession>A0A194X3T7</accession>
<dbReference type="Pfam" id="PF08939">
    <property type="entry name" value="Bles03"/>
    <property type="match status" value="1"/>
</dbReference>
<reference evidence="3 4" key="1">
    <citation type="submission" date="2015-10" db="EMBL/GenBank/DDBJ databases">
        <title>Full genome of DAOMC 229536 Phialocephala scopiformis, a fungal endophyte of spruce producing the potent anti-insectan compound rugulosin.</title>
        <authorList>
            <consortium name="DOE Joint Genome Institute"/>
            <person name="Walker A.K."/>
            <person name="Frasz S.L."/>
            <person name="Seifert K.A."/>
            <person name="Miller J.D."/>
            <person name="Mondo S.J."/>
            <person name="Labutti K."/>
            <person name="Lipzen A."/>
            <person name="Dockter R."/>
            <person name="Kennedy M."/>
            <person name="Grigoriev I.V."/>
            <person name="Spatafora J.W."/>
        </authorList>
    </citation>
    <scope>NUCLEOTIDE SEQUENCE [LARGE SCALE GENOMIC DNA]</scope>
    <source>
        <strain evidence="3 4">CBS 120377</strain>
    </source>
</reference>
<dbReference type="InParanoid" id="A0A194X3T7"/>
<name>A0A194X3T7_MOLSC</name>
<dbReference type="GeneID" id="28821786"/>
<comment type="similarity">
    <text evidence="1">Belongs to the UPF0696 family.</text>
</comment>
<dbReference type="Gene3D" id="3.30.760.10">
    <property type="entry name" value="RNA Cap, Translation Initiation Factor Eif4e"/>
    <property type="match status" value="1"/>
</dbReference>